<feature type="transmembrane region" description="Helical" evidence="1">
    <location>
        <begin position="59"/>
        <end position="80"/>
    </location>
</feature>
<dbReference type="AlphaFoldDB" id="A0A7W2L6L1"/>
<keyword evidence="1" id="KW-1133">Transmembrane helix</keyword>
<reference evidence="2 3" key="1">
    <citation type="submission" date="2020-07" db="EMBL/GenBank/DDBJ databases">
        <title>Diversity of carbapenemase encoding genes among Pseudomonas putida group clinical isolates in a tertiary Brazilian hospital.</title>
        <authorList>
            <person name="Alberto-Lei F."/>
            <person name="Nodari C.S."/>
            <person name="Streling A.P."/>
            <person name="Paulino J.T."/>
            <person name="Bessa-Neto F.O."/>
            <person name="Cayo R."/>
            <person name="Gales A.C."/>
        </authorList>
    </citation>
    <scope>NUCLEOTIDE SEQUENCE [LARGE SCALE GENOMIC DNA]</scope>
    <source>
        <strain evidence="2 3">12464</strain>
    </source>
</reference>
<evidence type="ECO:0000313" key="2">
    <source>
        <dbReference type="EMBL" id="MBA6119399.1"/>
    </source>
</evidence>
<keyword evidence="1" id="KW-0472">Membrane</keyword>
<evidence type="ECO:0000256" key="1">
    <source>
        <dbReference type="SAM" id="Phobius"/>
    </source>
</evidence>
<comment type="caution">
    <text evidence="2">The sequence shown here is derived from an EMBL/GenBank/DDBJ whole genome shotgun (WGS) entry which is preliminary data.</text>
</comment>
<gene>
    <name evidence="2" type="ORF">H4C47_27270</name>
</gene>
<organism evidence="2 3">
    <name type="scientific">Pseudomonas putida</name>
    <name type="common">Arthrobacter siderocapsulatus</name>
    <dbReference type="NCBI Taxonomy" id="303"/>
    <lineage>
        <taxon>Bacteria</taxon>
        <taxon>Pseudomonadati</taxon>
        <taxon>Pseudomonadota</taxon>
        <taxon>Gammaproteobacteria</taxon>
        <taxon>Pseudomonadales</taxon>
        <taxon>Pseudomonadaceae</taxon>
        <taxon>Pseudomonas</taxon>
    </lineage>
</organism>
<dbReference type="RefSeq" id="WP_182387775.1">
    <property type="nucleotide sequence ID" value="NZ_JACGDG010000051.1"/>
</dbReference>
<dbReference type="EMBL" id="JACGDG010000051">
    <property type="protein sequence ID" value="MBA6119399.1"/>
    <property type="molecule type" value="Genomic_DNA"/>
</dbReference>
<keyword evidence="1" id="KW-0812">Transmembrane</keyword>
<proteinExistence type="predicted"/>
<feature type="transmembrane region" description="Helical" evidence="1">
    <location>
        <begin position="139"/>
        <end position="161"/>
    </location>
</feature>
<dbReference type="Proteomes" id="UP000553948">
    <property type="component" value="Unassembled WGS sequence"/>
</dbReference>
<evidence type="ECO:0000313" key="3">
    <source>
        <dbReference type="Proteomes" id="UP000553948"/>
    </source>
</evidence>
<accession>A0A7W2L6L1</accession>
<protein>
    <submittedName>
        <fullName evidence="2">Uncharacterized protein</fullName>
    </submittedName>
</protein>
<feature type="transmembrane region" description="Helical" evidence="1">
    <location>
        <begin position="6"/>
        <end position="25"/>
    </location>
</feature>
<feature type="transmembrane region" description="Helical" evidence="1">
    <location>
        <begin position="86"/>
        <end position="107"/>
    </location>
</feature>
<sequence>MAFSMHAPPSVAGCGMVAIWFWMGYYDVRENLSDRTGVTMGNTEQCHYEVDILKHRRFYIFYAVLAVTIPVAALVMVWATNSQSMWIARSGALMACVAFLAHLSAGAMTKVLSPGGMVGMTYSATRAKYIGKIKRYDKIAIAVVIIGTVVWGFGDLIPVGVGQA</sequence>
<name>A0A7W2L6L1_PSEPU</name>